<evidence type="ECO:0000313" key="4">
    <source>
        <dbReference type="EMBL" id="KAF3944001.1"/>
    </source>
</evidence>
<feature type="domain" description="HAT C-terminal dimerisation" evidence="3">
    <location>
        <begin position="375"/>
        <end position="438"/>
    </location>
</feature>
<dbReference type="EMBL" id="JRKL02012718">
    <property type="protein sequence ID" value="KAF3944001.1"/>
    <property type="molecule type" value="Genomic_DNA"/>
</dbReference>
<keyword evidence="1" id="KW-0175">Coiled coil</keyword>
<dbReference type="InterPro" id="IPR008906">
    <property type="entry name" value="HATC_C_dom"/>
</dbReference>
<sequence>MCKKEGVKRVKGTLHLRFPIPSAHGGLTKRTIAEWNVASCDFCGFEFKWGVYSAPANTPLGAFCGSCSVMGEFSIQISSDLLNQLSDDTEKLRKKTKKSKAKVPREPRQPSAKANQKQISDESETFKGAATAGWPLQPPLFVPVNTPAQSAYTELDAIRSVLQDGERVLDRLQKEEENMAQEVTQRAKDLRDKEFKLPYQKPMPCLAENNAWLECYKEHAKDILKCTPLVKSFEDCIRRASPRAGWRVPQIYRRLFSFPRFLSFLQIADLKNFPDSDNSNFFSLHSQLPTTTLTTNSSSDPSKSRKWSGEKMPVGNIASLLMQPDRRNGFQEAMLKMATMDSDKMEITKEHPIYINAQGALGTDFAIMGRTLNAPGDWWAGYGYEIPTLQRAAIRILSQPCSSHWCRWNWSTFESMHTKTRNRMELERFNDLVFVHCNLWLQAVCQNRDGKCKPIIFDEIDVSSEWPTESESSAPILDDSWLDNMPLECRGSP</sequence>
<keyword evidence="5" id="KW-1185">Reference proteome</keyword>
<protein>
    <recommendedName>
        <fullName evidence="3">HAT C-terminal dimerisation domain-containing protein</fullName>
    </recommendedName>
</protein>
<reference evidence="4" key="1">
    <citation type="submission" date="2020-03" db="EMBL/GenBank/DDBJ databases">
        <title>Castanea mollissima Vanexum genome sequencing.</title>
        <authorList>
            <person name="Staton M."/>
        </authorList>
    </citation>
    <scope>NUCLEOTIDE SEQUENCE</scope>
    <source>
        <tissue evidence="4">Leaf</tissue>
    </source>
</reference>
<proteinExistence type="predicted"/>
<evidence type="ECO:0000256" key="1">
    <source>
        <dbReference type="SAM" id="Coils"/>
    </source>
</evidence>
<gene>
    <name evidence="4" type="ORF">CMV_029492</name>
</gene>
<dbReference type="SUPFAM" id="SSF53098">
    <property type="entry name" value="Ribonuclease H-like"/>
    <property type="match status" value="1"/>
</dbReference>
<name>A0A8J4Q7L6_9ROSI</name>
<evidence type="ECO:0000259" key="3">
    <source>
        <dbReference type="Pfam" id="PF05699"/>
    </source>
</evidence>
<dbReference type="PANTHER" id="PTHR47587">
    <property type="entry name" value="OS05G0103500 PROTEIN"/>
    <property type="match status" value="1"/>
</dbReference>
<dbReference type="AlphaFoldDB" id="A0A8J4Q7L6"/>
<feature type="region of interest" description="Disordered" evidence="2">
    <location>
        <begin position="94"/>
        <end position="124"/>
    </location>
</feature>
<feature type="coiled-coil region" evidence="1">
    <location>
        <begin position="155"/>
        <end position="193"/>
    </location>
</feature>
<dbReference type="GO" id="GO:0046983">
    <property type="term" value="F:protein dimerization activity"/>
    <property type="evidence" value="ECO:0007669"/>
    <property type="project" value="InterPro"/>
</dbReference>
<dbReference type="InterPro" id="IPR012337">
    <property type="entry name" value="RNaseH-like_sf"/>
</dbReference>
<accession>A0A8J4Q7L6</accession>
<dbReference type="PANTHER" id="PTHR47587:SF2">
    <property type="entry name" value="OS05G0103500 PROTEIN"/>
    <property type="match status" value="1"/>
</dbReference>
<comment type="caution">
    <text evidence="4">The sequence shown here is derived from an EMBL/GenBank/DDBJ whole genome shotgun (WGS) entry which is preliminary data.</text>
</comment>
<dbReference type="PROSITE" id="PS51808">
    <property type="entry name" value="CHCH"/>
    <property type="match status" value="1"/>
</dbReference>
<evidence type="ECO:0000256" key="2">
    <source>
        <dbReference type="SAM" id="MobiDB-lite"/>
    </source>
</evidence>
<dbReference type="Pfam" id="PF05699">
    <property type="entry name" value="Dimer_Tnp_hAT"/>
    <property type="match status" value="1"/>
</dbReference>
<organism evidence="4 5">
    <name type="scientific">Castanea mollissima</name>
    <name type="common">Chinese chestnut</name>
    <dbReference type="NCBI Taxonomy" id="60419"/>
    <lineage>
        <taxon>Eukaryota</taxon>
        <taxon>Viridiplantae</taxon>
        <taxon>Streptophyta</taxon>
        <taxon>Embryophyta</taxon>
        <taxon>Tracheophyta</taxon>
        <taxon>Spermatophyta</taxon>
        <taxon>Magnoliopsida</taxon>
        <taxon>eudicotyledons</taxon>
        <taxon>Gunneridae</taxon>
        <taxon>Pentapetalae</taxon>
        <taxon>rosids</taxon>
        <taxon>fabids</taxon>
        <taxon>Fagales</taxon>
        <taxon>Fagaceae</taxon>
        <taxon>Castanea</taxon>
    </lineage>
</organism>
<evidence type="ECO:0000313" key="5">
    <source>
        <dbReference type="Proteomes" id="UP000737018"/>
    </source>
</evidence>
<dbReference type="Proteomes" id="UP000737018">
    <property type="component" value="Unassembled WGS sequence"/>
</dbReference>
<dbReference type="OrthoDB" id="70030at2759"/>